<dbReference type="Gene3D" id="1.20.58.60">
    <property type="match status" value="1"/>
</dbReference>
<keyword evidence="1" id="KW-0175">Coiled coil</keyword>
<feature type="non-terminal residue" evidence="2">
    <location>
        <position position="145"/>
    </location>
</feature>
<evidence type="ECO:0000313" key="2">
    <source>
        <dbReference type="EMBL" id="CAI9623403.1"/>
    </source>
</evidence>
<proteinExistence type="predicted"/>
<gene>
    <name evidence="2" type="ORF">SPARVUS_LOCUS16460105</name>
</gene>
<dbReference type="EMBL" id="CATNWA010021641">
    <property type="protein sequence ID" value="CAI9623403.1"/>
    <property type="molecule type" value="Genomic_DNA"/>
</dbReference>
<dbReference type="InterPro" id="IPR002017">
    <property type="entry name" value="Spectrin_repeat"/>
</dbReference>
<feature type="non-terminal residue" evidence="2">
    <location>
        <position position="1"/>
    </location>
</feature>
<dbReference type="Pfam" id="PF00435">
    <property type="entry name" value="Spectrin"/>
    <property type="match status" value="1"/>
</dbReference>
<evidence type="ECO:0008006" key="4">
    <source>
        <dbReference type="Google" id="ProtNLM"/>
    </source>
</evidence>
<accession>A0ABN9HVC3</accession>
<protein>
    <recommendedName>
        <fullName evidence="4">Muscle-specific protein 300</fullName>
    </recommendedName>
</protein>
<evidence type="ECO:0000256" key="1">
    <source>
        <dbReference type="SAM" id="Coils"/>
    </source>
</evidence>
<comment type="caution">
    <text evidence="2">The sequence shown here is derived from an EMBL/GenBank/DDBJ whole genome shotgun (WGS) entry which is preliminary data.</text>
</comment>
<reference evidence="2" key="1">
    <citation type="submission" date="2023-05" db="EMBL/GenBank/DDBJ databases">
        <authorList>
            <person name="Stuckert A."/>
        </authorList>
    </citation>
    <scope>NUCLEOTIDE SEQUENCE</scope>
</reference>
<name>A0ABN9HVC3_9NEOB</name>
<keyword evidence="3" id="KW-1185">Reference proteome</keyword>
<feature type="coiled-coil region" evidence="1">
    <location>
        <begin position="74"/>
        <end position="134"/>
    </location>
</feature>
<organism evidence="2 3">
    <name type="scientific">Staurois parvus</name>
    <dbReference type="NCBI Taxonomy" id="386267"/>
    <lineage>
        <taxon>Eukaryota</taxon>
        <taxon>Metazoa</taxon>
        <taxon>Chordata</taxon>
        <taxon>Craniata</taxon>
        <taxon>Vertebrata</taxon>
        <taxon>Euteleostomi</taxon>
        <taxon>Amphibia</taxon>
        <taxon>Batrachia</taxon>
        <taxon>Anura</taxon>
        <taxon>Neobatrachia</taxon>
        <taxon>Ranoidea</taxon>
        <taxon>Ranidae</taxon>
        <taxon>Staurois</taxon>
    </lineage>
</organism>
<dbReference type="SUPFAM" id="SSF46966">
    <property type="entry name" value="Spectrin repeat"/>
    <property type="match status" value="1"/>
</dbReference>
<sequence>GSEIILEEKLCVLNAGWSRVRTWTEDWCNTLLNHQSQMEIFDENVAHISTWLYQAEALLDEIEKKPVVKKEETVKRLLSELDDVSLRVDNVRDQAIILMNSRGNSCRELVEPKLAELNRNFEKVSQHIKAAKVLVSHDALAQSPG</sequence>
<dbReference type="Proteomes" id="UP001162483">
    <property type="component" value="Unassembled WGS sequence"/>
</dbReference>
<evidence type="ECO:0000313" key="3">
    <source>
        <dbReference type="Proteomes" id="UP001162483"/>
    </source>
</evidence>